<proteinExistence type="predicted"/>
<feature type="transmembrane region" description="Helical" evidence="1">
    <location>
        <begin position="91"/>
        <end position="110"/>
    </location>
</feature>
<reference evidence="2 3" key="1">
    <citation type="submission" date="2018-05" db="EMBL/GenBank/DDBJ databases">
        <title>A metagenomic window into the 2 km-deep terrestrial subsurface aquifer revealed taxonomically and functionally diverse microbial community comprising novel uncultured bacterial lineages.</title>
        <authorList>
            <person name="Kadnikov V.V."/>
            <person name="Mardanov A.V."/>
            <person name="Beletsky A.V."/>
            <person name="Banks D."/>
            <person name="Pimenov N.V."/>
            <person name="Frank Y.A."/>
            <person name="Karnachuk O.V."/>
            <person name="Ravin N.V."/>
        </authorList>
    </citation>
    <scope>NUCLEOTIDE SEQUENCE [LARGE SCALE GENOMIC DNA]</scope>
    <source>
        <strain evidence="2">BY</strain>
    </source>
</reference>
<dbReference type="EMBL" id="CP030759">
    <property type="protein sequence ID" value="AXA37194.1"/>
    <property type="molecule type" value="Genomic_DNA"/>
</dbReference>
<dbReference type="KEGG" id="schv:BRCON_2424"/>
<feature type="transmembrane region" description="Helical" evidence="1">
    <location>
        <begin position="167"/>
        <end position="194"/>
    </location>
</feature>
<protein>
    <submittedName>
        <fullName evidence="2">Uncharacterized protein</fullName>
    </submittedName>
</protein>
<sequence>MTEGNCFAQQEGKEATEPQKVDLWPILHVRPTTLLEFLDRTFTFWQRHWRPLLILGFMGVLPTTLVNVFAWQMAPANQDALETHIIAMLPYYLVAMLLEVWPIATIFSLTRSQYLAPERSGDWGGHFLYVMRRLPSLILVLIFYFGLIMLGLSVVTGFLGAADQNAWAFPAALFLMGILIYWGLSWLLVVPIVVSGTDHALSAFGQSARNMHARFHRNWWRDNAYWRALLILVFWIGMRAAGLLVIRLLYLLAAGRWVGFATLDPQFLLVQSLSDCVISAFAVSWLAVALMLLYVETDIRAEGLDLKIRLLKLVSPSWFQESED</sequence>
<name>A0A2Z4Y7H8_SUMC1</name>
<keyword evidence="1" id="KW-1133">Transmembrane helix</keyword>
<feature type="transmembrane region" description="Helical" evidence="1">
    <location>
        <begin position="52"/>
        <end position="71"/>
    </location>
</feature>
<dbReference type="AlphaFoldDB" id="A0A2Z4Y7H8"/>
<dbReference type="Proteomes" id="UP000262583">
    <property type="component" value="Chromosome"/>
</dbReference>
<feature type="transmembrane region" description="Helical" evidence="1">
    <location>
        <begin position="272"/>
        <end position="295"/>
    </location>
</feature>
<feature type="transmembrane region" description="Helical" evidence="1">
    <location>
        <begin position="224"/>
        <end position="252"/>
    </location>
</feature>
<feature type="transmembrane region" description="Helical" evidence="1">
    <location>
        <begin position="137"/>
        <end position="161"/>
    </location>
</feature>
<keyword evidence="1" id="KW-0472">Membrane</keyword>
<evidence type="ECO:0000313" key="3">
    <source>
        <dbReference type="Proteomes" id="UP000262583"/>
    </source>
</evidence>
<keyword evidence="1" id="KW-0812">Transmembrane</keyword>
<organism evidence="2 3">
    <name type="scientific">Sumerlaea chitinivorans</name>
    <dbReference type="NCBI Taxonomy" id="2250252"/>
    <lineage>
        <taxon>Bacteria</taxon>
        <taxon>Candidatus Sumerlaeota</taxon>
        <taxon>Candidatus Sumerlaeia</taxon>
        <taxon>Candidatus Sumerlaeales</taxon>
        <taxon>Candidatus Sumerlaeaceae</taxon>
        <taxon>Candidatus Sumerlaea</taxon>
    </lineage>
</organism>
<accession>A0A2Z4Y7H8</accession>
<gene>
    <name evidence="2" type="ORF">BRCON_2424</name>
</gene>
<evidence type="ECO:0000256" key="1">
    <source>
        <dbReference type="SAM" id="Phobius"/>
    </source>
</evidence>
<evidence type="ECO:0000313" key="2">
    <source>
        <dbReference type="EMBL" id="AXA37194.1"/>
    </source>
</evidence>